<evidence type="ECO:0000256" key="5">
    <source>
        <dbReference type="ARBA" id="ARBA00022898"/>
    </source>
</evidence>
<keyword evidence="8" id="KW-1185">Reference proteome</keyword>
<keyword evidence="4 7" id="KW-0808">Transferase</keyword>
<evidence type="ECO:0000256" key="4">
    <source>
        <dbReference type="ARBA" id="ARBA00022679"/>
    </source>
</evidence>
<dbReference type="InterPro" id="IPR015421">
    <property type="entry name" value="PyrdxlP-dep_Trfase_major"/>
</dbReference>
<evidence type="ECO:0000313" key="7">
    <source>
        <dbReference type="EMBL" id="SON54965.1"/>
    </source>
</evidence>
<dbReference type="FunFam" id="3.40.640.10:FF:000014">
    <property type="entry name" value="Adenosylmethionine-8-amino-7-oxononanoate aminotransferase, probable"/>
    <property type="match status" value="1"/>
</dbReference>
<sequence>MLGVRRRLGRQLSSTRQGTDLLTELAQDTTGLLPNQDSQLSAVSDDARHVLHPWADLSSLGTHESLIISEAKGVHVVDGNGKTYIDSIGGMWCVTLGFGREELVEAIADQARRMAYYTPFGDVSSEPAAKLAAMLSERSPGDLNRVQFATGGSTAAESAVRIAHYYQKSQGRPDKIHILSRRNAYHGGTYLAASLSGKLADRTLFHYETDIVHHMKSPGFDPDISDVSAEAFLADLIDDMERTIAEVGADRIACFIAEPIMASGGVLVPPPGYQKATLDLCRKHDILYISDEVVTGFGRLGHFFASETRFDIVPDMIVTAKGLTSGYQPLGAVLISDRIAAAMSEAAPKDKPVFSNGFTYSGHPVACAAAIANIEIMEREDICGHVRKVGPYFIDKLKALRSSPIVYAVRGDHLMACVECTVGMETGPTARNMALAQRVDRYCEEAGLLVRPYENLCILSPPLIVTERHIDSIVAILGASIERAGKDLRAGEI</sequence>
<evidence type="ECO:0000313" key="8">
    <source>
        <dbReference type="Proteomes" id="UP000223606"/>
    </source>
</evidence>
<accession>A0A2C9D616</accession>
<dbReference type="InterPro" id="IPR015422">
    <property type="entry name" value="PyrdxlP-dep_Trfase_small"/>
</dbReference>
<dbReference type="InterPro" id="IPR015424">
    <property type="entry name" value="PyrdxlP-dep_Trfase"/>
</dbReference>
<keyword evidence="3 7" id="KW-0032">Aminotransferase</keyword>
<reference evidence="8" key="1">
    <citation type="submission" date="2017-09" db="EMBL/GenBank/DDBJ databases">
        <title>Genome sequence of Nannocystis excedens DSM 71.</title>
        <authorList>
            <person name="Blom J."/>
        </authorList>
    </citation>
    <scope>NUCLEOTIDE SEQUENCE [LARGE SCALE GENOMIC DNA]</scope>
    <source>
        <strain evidence="8">type strain: E19</strain>
    </source>
</reference>
<keyword evidence="7" id="KW-0670">Pyruvate</keyword>
<comment type="similarity">
    <text evidence="2 6">Belongs to the class-III pyridoxal-phosphate-dependent aminotransferase family.</text>
</comment>
<dbReference type="Pfam" id="PF00202">
    <property type="entry name" value="Aminotran_3"/>
    <property type="match status" value="1"/>
</dbReference>
<dbReference type="InterPro" id="IPR005814">
    <property type="entry name" value="Aminotrans_3"/>
</dbReference>
<dbReference type="PANTHER" id="PTHR43094:SF1">
    <property type="entry name" value="AMINOTRANSFERASE CLASS-III"/>
    <property type="match status" value="1"/>
</dbReference>
<dbReference type="CDD" id="cd00610">
    <property type="entry name" value="OAT_like"/>
    <property type="match status" value="1"/>
</dbReference>
<dbReference type="PROSITE" id="PS00600">
    <property type="entry name" value="AA_TRANSFER_CLASS_3"/>
    <property type="match status" value="1"/>
</dbReference>
<evidence type="ECO:0000256" key="2">
    <source>
        <dbReference type="ARBA" id="ARBA00008954"/>
    </source>
</evidence>
<organism evidence="7 8">
    <name type="scientific">Hartmannibacter diazotrophicus</name>
    <dbReference type="NCBI Taxonomy" id="1482074"/>
    <lineage>
        <taxon>Bacteria</taxon>
        <taxon>Pseudomonadati</taxon>
        <taxon>Pseudomonadota</taxon>
        <taxon>Alphaproteobacteria</taxon>
        <taxon>Hyphomicrobiales</taxon>
        <taxon>Pleomorphomonadaceae</taxon>
        <taxon>Hartmannibacter</taxon>
    </lineage>
</organism>
<dbReference type="InterPro" id="IPR049704">
    <property type="entry name" value="Aminotrans_3_PPA_site"/>
</dbReference>
<evidence type="ECO:0000256" key="1">
    <source>
        <dbReference type="ARBA" id="ARBA00001933"/>
    </source>
</evidence>
<proteinExistence type="inferred from homology"/>
<dbReference type="Gene3D" id="3.40.640.10">
    <property type="entry name" value="Type I PLP-dependent aspartate aminotransferase-like (Major domain)"/>
    <property type="match status" value="1"/>
</dbReference>
<dbReference type="EMBL" id="LT960614">
    <property type="protein sequence ID" value="SON54965.1"/>
    <property type="molecule type" value="Genomic_DNA"/>
</dbReference>
<dbReference type="AlphaFoldDB" id="A0A2C9D616"/>
<dbReference type="PANTHER" id="PTHR43094">
    <property type="entry name" value="AMINOTRANSFERASE"/>
    <property type="match status" value="1"/>
</dbReference>
<name>A0A2C9D616_9HYPH</name>
<keyword evidence="5 6" id="KW-0663">Pyridoxal phosphate</keyword>
<dbReference type="GO" id="GO:0005829">
    <property type="term" value="C:cytosol"/>
    <property type="evidence" value="ECO:0007669"/>
    <property type="project" value="TreeGrafter"/>
</dbReference>
<dbReference type="OrthoDB" id="9801834at2"/>
<dbReference type="KEGG" id="hdi:HDIA_1424"/>
<dbReference type="GO" id="GO:0031299">
    <property type="term" value="F:taurine-pyruvate aminotransferase activity"/>
    <property type="evidence" value="ECO:0007669"/>
    <property type="project" value="UniProtKB-EC"/>
</dbReference>
<gene>
    <name evidence="7" type="primary">tpa_1</name>
    <name evidence="7" type="ORF">HDIA_1424</name>
</gene>
<dbReference type="SUPFAM" id="SSF53383">
    <property type="entry name" value="PLP-dependent transferases"/>
    <property type="match status" value="1"/>
</dbReference>
<dbReference type="EC" id="2.6.1.77" evidence="7"/>
<dbReference type="GO" id="GO:0030170">
    <property type="term" value="F:pyridoxal phosphate binding"/>
    <property type="evidence" value="ECO:0007669"/>
    <property type="project" value="InterPro"/>
</dbReference>
<dbReference type="PIRSF" id="PIRSF000521">
    <property type="entry name" value="Transaminase_4ab_Lys_Orn"/>
    <property type="match status" value="1"/>
</dbReference>
<protein>
    <submittedName>
        <fullName evidence="7">Taurine-pyruvate aminotransferase</fullName>
        <ecNumber evidence="7">2.6.1.77</ecNumber>
    </submittedName>
</protein>
<evidence type="ECO:0000256" key="6">
    <source>
        <dbReference type="RuleBase" id="RU003560"/>
    </source>
</evidence>
<comment type="cofactor">
    <cofactor evidence="1">
        <name>pyridoxal 5'-phosphate</name>
        <dbReference type="ChEBI" id="CHEBI:597326"/>
    </cofactor>
</comment>
<evidence type="ECO:0000256" key="3">
    <source>
        <dbReference type="ARBA" id="ARBA00022576"/>
    </source>
</evidence>
<dbReference type="Gene3D" id="3.90.1150.10">
    <property type="entry name" value="Aspartate Aminotransferase, domain 1"/>
    <property type="match status" value="1"/>
</dbReference>
<dbReference type="Proteomes" id="UP000223606">
    <property type="component" value="Chromosome 1"/>
</dbReference>
<dbReference type="NCBIfam" id="NF005447">
    <property type="entry name" value="PRK07036.1"/>
    <property type="match status" value="1"/>
</dbReference>